<dbReference type="PANTHER" id="PTHR30027">
    <property type="entry name" value="RIBOSOMAL RNA SMALL SUBUNIT METHYLTRANSFERASE E"/>
    <property type="match status" value="1"/>
</dbReference>
<keyword evidence="9 12" id="KW-0949">S-adenosyl-L-methionine</keyword>
<dbReference type="InterPro" id="IPR046887">
    <property type="entry name" value="RsmE_PUA-like"/>
</dbReference>
<gene>
    <name evidence="15" type="ORF">J0895_02220</name>
</gene>
<evidence type="ECO:0000256" key="11">
    <source>
        <dbReference type="ARBA" id="ARBA00047944"/>
    </source>
</evidence>
<comment type="subcellular location">
    <subcellularLocation>
        <location evidence="1 12">Cytoplasm</location>
    </subcellularLocation>
</comment>
<evidence type="ECO:0000313" key="15">
    <source>
        <dbReference type="EMBL" id="MBO0347936.1"/>
    </source>
</evidence>
<protein>
    <recommendedName>
        <fullName evidence="4 12">Ribosomal RNA small subunit methyltransferase E</fullName>
        <ecNumber evidence="3 12">2.1.1.193</ecNumber>
    </recommendedName>
</protein>
<comment type="similarity">
    <text evidence="2 12">Belongs to the RNA methyltransferase RsmE family.</text>
</comment>
<dbReference type="InterPro" id="IPR006700">
    <property type="entry name" value="RsmE"/>
</dbReference>
<keyword evidence="8 12" id="KW-0808">Transferase</keyword>
<evidence type="ECO:0000259" key="13">
    <source>
        <dbReference type="Pfam" id="PF04452"/>
    </source>
</evidence>
<comment type="catalytic activity">
    <reaction evidence="11 12">
        <text>uridine(1498) in 16S rRNA + S-adenosyl-L-methionine = N(3)-methyluridine(1498) in 16S rRNA + S-adenosyl-L-homocysteine + H(+)</text>
        <dbReference type="Rhea" id="RHEA:42920"/>
        <dbReference type="Rhea" id="RHEA-COMP:10283"/>
        <dbReference type="Rhea" id="RHEA-COMP:10284"/>
        <dbReference type="ChEBI" id="CHEBI:15378"/>
        <dbReference type="ChEBI" id="CHEBI:57856"/>
        <dbReference type="ChEBI" id="CHEBI:59789"/>
        <dbReference type="ChEBI" id="CHEBI:65315"/>
        <dbReference type="ChEBI" id="CHEBI:74502"/>
        <dbReference type="EC" id="2.1.1.193"/>
    </reaction>
</comment>
<dbReference type="Proteomes" id="UP000664844">
    <property type="component" value="Unassembled WGS sequence"/>
</dbReference>
<dbReference type="Pfam" id="PF04452">
    <property type="entry name" value="Methyltrans_RNA"/>
    <property type="match status" value="1"/>
</dbReference>
<proteinExistence type="inferred from homology"/>
<dbReference type="PANTHER" id="PTHR30027:SF3">
    <property type="entry name" value="16S RRNA (URACIL(1498)-N(3))-METHYLTRANSFERASE"/>
    <property type="match status" value="1"/>
</dbReference>
<keyword evidence="16" id="KW-1185">Reference proteome</keyword>
<reference evidence="15 16" key="1">
    <citation type="submission" date="2021-03" db="EMBL/GenBank/DDBJ databases">
        <title>Metabolic Capacity of the Antarctic Cyanobacterium Phormidium pseudopriestleyi that Sustains Oxygenic Photosynthesis in the Presence of Hydrogen Sulfide.</title>
        <authorList>
            <person name="Lumian J.E."/>
            <person name="Jungblut A.D."/>
            <person name="Dillon M.L."/>
            <person name="Hawes I."/>
            <person name="Doran P.T."/>
            <person name="Mackey T.J."/>
            <person name="Dick G.J."/>
            <person name="Grettenberger C.L."/>
            <person name="Sumner D.Y."/>
        </authorList>
    </citation>
    <scope>NUCLEOTIDE SEQUENCE [LARGE SCALE GENOMIC DNA]</scope>
    <source>
        <strain evidence="15 16">FRX01</strain>
    </source>
</reference>
<keyword evidence="6 12" id="KW-0698">rRNA processing</keyword>
<evidence type="ECO:0000256" key="7">
    <source>
        <dbReference type="ARBA" id="ARBA00022603"/>
    </source>
</evidence>
<evidence type="ECO:0000256" key="4">
    <source>
        <dbReference type="ARBA" id="ARBA00013673"/>
    </source>
</evidence>
<evidence type="ECO:0000256" key="10">
    <source>
        <dbReference type="ARBA" id="ARBA00025699"/>
    </source>
</evidence>
<name>A0ABS3FMQ2_9CYAN</name>
<dbReference type="Pfam" id="PF20260">
    <property type="entry name" value="PUA_4"/>
    <property type="match status" value="1"/>
</dbReference>
<evidence type="ECO:0000313" key="16">
    <source>
        <dbReference type="Proteomes" id="UP000664844"/>
    </source>
</evidence>
<dbReference type="InterPro" id="IPR046886">
    <property type="entry name" value="RsmE_MTase_dom"/>
</dbReference>
<dbReference type="InterPro" id="IPR015947">
    <property type="entry name" value="PUA-like_sf"/>
</dbReference>
<dbReference type="EC" id="2.1.1.193" evidence="3 12"/>
<accession>A0ABS3FMQ2</accession>
<dbReference type="SUPFAM" id="SSF88697">
    <property type="entry name" value="PUA domain-like"/>
    <property type="match status" value="1"/>
</dbReference>
<dbReference type="NCBIfam" id="TIGR00046">
    <property type="entry name" value="RsmE family RNA methyltransferase"/>
    <property type="match status" value="1"/>
</dbReference>
<evidence type="ECO:0000256" key="12">
    <source>
        <dbReference type="PIRNR" id="PIRNR015601"/>
    </source>
</evidence>
<evidence type="ECO:0000256" key="9">
    <source>
        <dbReference type="ARBA" id="ARBA00022691"/>
    </source>
</evidence>
<evidence type="ECO:0000256" key="6">
    <source>
        <dbReference type="ARBA" id="ARBA00022552"/>
    </source>
</evidence>
<dbReference type="InterPro" id="IPR029028">
    <property type="entry name" value="Alpha/beta_knot_MTases"/>
</dbReference>
<dbReference type="GO" id="GO:0008168">
    <property type="term" value="F:methyltransferase activity"/>
    <property type="evidence" value="ECO:0007669"/>
    <property type="project" value="UniProtKB-KW"/>
</dbReference>
<evidence type="ECO:0000256" key="3">
    <source>
        <dbReference type="ARBA" id="ARBA00012328"/>
    </source>
</evidence>
<dbReference type="PIRSF" id="PIRSF015601">
    <property type="entry name" value="MTase_slr0722"/>
    <property type="match status" value="1"/>
</dbReference>
<dbReference type="RefSeq" id="WP_207086509.1">
    <property type="nucleotide sequence ID" value="NZ_JAFLQW010000055.1"/>
</dbReference>
<keyword evidence="7 12" id="KW-0489">Methyltransferase</keyword>
<comment type="caution">
    <text evidence="15">The sequence shown here is derived from an EMBL/GenBank/DDBJ whole genome shotgun (WGS) entry which is preliminary data.</text>
</comment>
<dbReference type="Gene3D" id="3.40.1280.10">
    <property type="match status" value="1"/>
</dbReference>
<evidence type="ECO:0000256" key="8">
    <source>
        <dbReference type="ARBA" id="ARBA00022679"/>
    </source>
</evidence>
<dbReference type="GO" id="GO:0032259">
    <property type="term" value="P:methylation"/>
    <property type="evidence" value="ECO:0007669"/>
    <property type="project" value="UniProtKB-KW"/>
</dbReference>
<organism evidence="15 16">
    <name type="scientific">Phormidium pseudopriestleyi FRX01</name>
    <dbReference type="NCBI Taxonomy" id="1759528"/>
    <lineage>
        <taxon>Bacteria</taxon>
        <taxon>Bacillati</taxon>
        <taxon>Cyanobacteriota</taxon>
        <taxon>Cyanophyceae</taxon>
        <taxon>Oscillatoriophycideae</taxon>
        <taxon>Oscillatoriales</taxon>
        <taxon>Oscillatoriaceae</taxon>
        <taxon>Phormidium</taxon>
    </lineage>
</organism>
<dbReference type="EMBL" id="JAFLQW010000055">
    <property type="protein sequence ID" value="MBO0347936.1"/>
    <property type="molecule type" value="Genomic_DNA"/>
</dbReference>
<feature type="domain" description="Ribosomal RNA small subunit methyltransferase E PUA-like" evidence="14">
    <location>
        <begin position="32"/>
        <end position="72"/>
    </location>
</feature>
<evidence type="ECO:0000256" key="2">
    <source>
        <dbReference type="ARBA" id="ARBA00005528"/>
    </source>
</evidence>
<keyword evidence="5 12" id="KW-0963">Cytoplasm</keyword>
<dbReference type="NCBIfam" id="NF008697">
    <property type="entry name" value="PRK11713.4-1"/>
    <property type="match status" value="1"/>
</dbReference>
<evidence type="ECO:0000256" key="5">
    <source>
        <dbReference type="ARBA" id="ARBA00022490"/>
    </source>
</evidence>
<dbReference type="SUPFAM" id="SSF75217">
    <property type="entry name" value="alpha/beta knot"/>
    <property type="match status" value="1"/>
</dbReference>
<comment type="function">
    <text evidence="10 12">Specifically methylates the N3 position of the uracil ring of uridine 1498 (m3U1498) in 16S rRNA. Acts on the fully assembled 30S ribosomal subunit.</text>
</comment>
<dbReference type="InterPro" id="IPR029026">
    <property type="entry name" value="tRNA_m1G_MTases_N"/>
</dbReference>
<dbReference type="CDD" id="cd18084">
    <property type="entry name" value="RsmE-like"/>
    <property type="match status" value="1"/>
</dbReference>
<feature type="domain" description="Ribosomal RNA small subunit methyltransferase E methyltransferase" evidence="13">
    <location>
        <begin position="84"/>
        <end position="250"/>
    </location>
</feature>
<evidence type="ECO:0000259" key="14">
    <source>
        <dbReference type="Pfam" id="PF20260"/>
    </source>
</evidence>
<evidence type="ECO:0000256" key="1">
    <source>
        <dbReference type="ARBA" id="ARBA00004496"/>
    </source>
</evidence>
<sequence length="266" mass="29278">MNAAKTGNFQHLGQLQRVAIAPAQLQPEGILLDRPQQHYLSRVLRLKRGDRFIAMDGQGQWWLAQLSENLEFATIVESIPVQTELPVPVTLILALPKNGWDEVVRQTTELGVTTLVPVLSDRTVLKPSPNKLERWRRIAREAAEQSERQIVPTILEPVTFQDFLALWETPPERYICVPRTDAPHLLEQVLASQRSPTGLQQSPIEIAVGPEGGWTPGEVEQAIASGFQPVSLGSRILRAVTAPAVALSLVAAALEINPTPNQSLSP</sequence>